<name>X1VIP8_9ZZZZ</name>
<protein>
    <submittedName>
        <fullName evidence="1">Uncharacterized protein</fullName>
    </submittedName>
</protein>
<evidence type="ECO:0000313" key="1">
    <source>
        <dbReference type="EMBL" id="GAJ07515.1"/>
    </source>
</evidence>
<comment type="caution">
    <text evidence="1">The sequence shown here is derived from an EMBL/GenBank/DDBJ whole genome shotgun (WGS) entry which is preliminary data.</text>
</comment>
<dbReference type="EMBL" id="BARW01033230">
    <property type="protein sequence ID" value="GAJ07515.1"/>
    <property type="molecule type" value="Genomic_DNA"/>
</dbReference>
<sequence>MANSVDVENKISIAILERPFSPADQYRIVINKGDIKCIDIDDPFEANSTIGKFSSINLALGLSSQQWAELTLKATQILEAQKK</sequence>
<dbReference type="AlphaFoldDB" id="X1VIP8"/>
<accession>X1VIP8</accession>
<organism evidence="1">
    <name type="scientific">marine sediment metagenome</name>
    <dbReference type="NCBI Taxonomy" id="412755"/>
    <lineage>
        <taxon>unclassified sequences</taxon>
        <taxon>metagenomes</taxon>
        <taxon>ecological metagenomes</taxon>
    </lineage>
</organism>
<gene>
    <name evidence="1" type="ORF">S12H4_52379</name>
</gene>
<proteinExistence type="predicted"/>
<reference evidence="1" key="1">
    <citation type="journal article" date="2014" name="Front. Microbiol.">
        <title>High frequency of phylogenetically diverse reductive dehalogenase-homologous genes in deep subseafloor sedimentary metagenomes.</title>
        <authorList>
            <person name="Kawai M."/>
            <person name="Futagami T."/>
            <person name="Toyoda A."/>
            <person name="Takaki Y."/>
            <person name="Nishi S."/>
            <person name="Hori S."/>
            <person name="Arai W."/>
            <person name="Tsubouchi T."/>
            <person name="Morono Y."/>
            <person name="Uchiyama I."/>
            <person name="Ito T."/>
            <person name="Fujiyama A."/>
            <person name="Inagaki F."/>
            <person name="Takami H."/>
        </authorList>
    </citation>
    <scope>NUCLEOTIDE SEQUENCE</scope>
    <source>
        <strain evidence="1">Expedition CK06-06</strain>
    </source>
</reference>